<keyword evidence="10" id="KW-1185">Reference proteome</keyword>
<evidence type="ECO:0000256" key="7">
    <source>
        <dbReference type="ARBA" id="ARBA00023172"/>
    </source>
</evidence>
<dbReference type="NCBIfam" id="NF001401">
    <property type="entry name" value="PRK00285.1"/>
    <property type="match status" value="1"/>
</dbReference>
<dbReference type="EMBL" id="JAKUDN010000001">
    <property type="protein sequence ID" value="MCP8351703.1"/>
    <property type="molecule type" value="Genomic_DNA"/>
</dbReference>
<comment type="caution">
    <text evidence="9">The sequence shown here is derived from an EMBL/GenBank/DDBJ whole genome shotgun (WGS) entry which is preliminary data.</text>
</comment>
<protein>
    <recommendedName>
        <fullName evidence="2">Integration host factor subunit alpha</fullName>
    </recommendedName>
</protein>
<dbReference type="RefSeq" id="WP_258568818.1">
    <property type="nucleotide sequence ID" value="NZ_JAKUDN010000001.1"/>
</dbReference>
<dbReference type="InterPro" id="IPR005684">
    <property type="entry name" value="IHF_alpha"/>
</dbReference>
<gene>
    <name evidence="9" type="ORF">MKS91_00115</name>
</gene>
<reference evidence="9 10" key="1">
    <citation type="journal article" date="2022" name="Nat. Microbiol.">
        <title>The microbiome of a bacterivorous marine choanoflagellate contains a resource-demanding obligate bacterial associate.</title>
        <authorList>
            <person name="Needham D.M."/>
            <person name="Poirier C."/>
            <person name="Bachy C."/>
            <person name="George E.E."/>
            <person name="Wilken S."/>
            <person name="Yung C.C.M."/>
            <person name="Limardo A.J."/>
            <person name="Morando M."/>
            <person name="Sudek L."/>
            <person name="Malmstrom R.R."/>
            <person name="Keeling P.J."/>
            <person name="Santoro A.E."/>
            <person name="Worden A.Z."/>
        </authorList>
    </citation>
    <scope>NUCLEOTIDE SEQUENCE [LARGE SCALE GENOMIC DNA]</scope>
    <source>
        <strain evidence="9 10">Comchoano-2</strain>
    </source>
</reference>
<proteinExistence type="inferred from homology"/>
<evidence type="ECO:0000256" key="5">
    <source>
        <dbReference type="ARBA" id="ARBA00023125"/>
    </source>
</evidence>
<keyword evidence="5" id="KW-0238">DNA-binding</keyword>
<dbReference type="InterPro" id="IPR000119">
    <property type="entry name" value="Hist_DNA-bd"/>
</dbReference>
<dbReference type="Pfam" id="PF00216">
    <property type="entry name" value="Bac_DNA_binding"/>
    <property type="match status" value="1"/>
</dbReference>
<evidence type="ECO:0000313" key="9">
    <source>
        <dbReference type="EMBL" id="MCP8351703.1"/>
    </source>
</evidence>
<comment type="similarity">
    <text evidence="1 8">Belongs to the bacterial histone-like protein family.</text>
</comment>
<dbReference type="PRINTS" id="PR01727">
    <property type="entry name" value="DNABINDINGHU"/>
</dbReference>
<evidence type="ECO:0000256" key="6">
    <source>
        <dbReference type="ARBA" id="ARBA00023163"/>
    </source>
</evidence>
<evidence type="ECO:0000256" key="1">
    <source>
        <dbReference type="ARBA" id="ARBA00010529"/>
    </source>
</evidence>
<dbReference type="PROSITE" id="PS00045">
    <property type="entry name" value="HISTONE_LIKE"/>
    <property type="match status" value="1"/>
</dbReference>
<dbReference type="SUPFAM" id="SSF47729">
    <property type="entry name" value="IHF-like DNA-binding proteins"/>
    <property type="match status" value="1"/>
</dbReference>
<keyword evidence="7" id="KW-0233">DNA recombination</keyword>
<keyword evidence="3" id="KW-0810">Translation regulation</keyword>
<evidence type="ECO:0000256" key="4">
    <source>
        <dbReference type="ARBA" id="ARBA00023015"/>
    </source>
</evidence>
<organism evidence="9 10">
    <name type="scientific">Candidatus Synchoanobacter obligatus</name>
    <dbReference type="NCBI Taxonomy" id="2919597"/>
    <lineage>
        <taxon>Bacteria</taxon>
        <taxon>Pseudomonadati</taxon>
        <taxon>Pseudomonadota</taxon>
        <taxon>Gammaproteobacteria</taxon>
        <taxon>Candidatus Comchoanobacterales</taxon>
        <taxon>Candidatus Comchoanobacteraceae</taxon>
        <taxon>Candidatus Synchoanobacter</taxon>
    </lineage>
</organism>
<keyword evidence="4" id="KW-0805">Transcription regulation</keyword>
<name>A0ABT1L5G8_9GAMM</name>
<evidence type="ECO:0000256" key="8">
    <source>
        <dbReference type="RuleBase" id="RU003939"/>
    </source>
</evidence>
<dbReference type="Proteomes" id="UP001320768">
    <property type="component" value="Unassembled WGS sequence"/>
</dbReference>
<evidence type="ECO:0000256" key="2">
    <source>
        <dbReference type="ARBA" id="ARBA00018329"/>
    </source>
</evidence>
<evidence type="ECO:0000256" key="3">
    <source>
        <dbReference type="ARBA" id="ARBA00022845"/>
    </source>
</evidence>
<dbReference type="SMART" id="SM00411">
    <property type="entry name" value="BHL"/>
    <property type="match status" value="1"/>
</dbReference>
<evidence type="ECO:0000313" key="10">
    <source>
        <dbReference type="Proteomes" id="UP001320768"/>
    </source>
</evidence>
<accession>A0ABT1L5G8</accession>
<dbReference type="PANTHER" id="PTHR33175">
    <property type="entry name" value="DNA-BINDING PROTEIN HU"/>
    <property type="match status" value="1"/>
</dbReference>
<sequence>MSTSNDTKVQKTLTRAILTEEVSSQMGLTRIESEQFVESLFSLIVNSLARGEEVKISSFGNFKLIDKEPRPGRNPKTLEECVVSARRVVTFKAGNKLKSLIQEQIESLEAEEIGEVS</sequence>
<dbReference type="CDD" id="cd13835">
    <property type="entry name" value="IHF_A"/>
    <property type="match status" value="1"/>
</dbReference>
<dbReference type="InterPro" id="IPR010992">
    <property type="entry name" value="IHF-like_DNA-bd_dom_sf"/>
</dbReference>
<dbReference type="InterPro" id="IPR020816">
    <property type="entry name" value="Histone-like_DNA-bd_CS"/>
</dbReference>
<keyword evidence="6" id="KW-0804">Transcription</keyword>
<dbReference type="PANTHER" id="PTHR33175:SF2">
    <property type="entry name" value="INTEGRATION HOST FACTOR SUBUNIT ALPHA"/>
    <property type="match status" value="1"/>
</dbReference>
<dbReference type="Gene3D" id="4.10.520.10">
    <property type="entry name" value="IHF-like DNA-binding proteins"/>
    <property type="match status" value="1"/>
</dbReference>